<evidence type="ECO:0000256" key="1">
    <source>
        <dbReference type="SAM" id="MobiDB-lite"/>
    </source>
</evidence>
<protein>
    <submittedName>
        <fullName evidence="2">Uncharacterized protein</fullName>
    </submittedName>
</protein>
<evidence type="ECO:0000313" key="2">
    <source>
        <dbReference type="EMBL" id="KRY07642.1"/>
    </source>
</evidence>
<feature type="region of interest" description="Disordered" evidence="1">
    <location>
        <begin position="48"/>
        <end position="68"/>
    </location>
</feature>
<evidence type="ECO:0000313" key="3">
    <source>
        <dbReference type="Proteomes" id="UP000054783"/>
    </source>
</evidence>
<organism evidence="2 3">
    <name type="scientific">Trichinella patagoniensis</name>
    <dbReference type="NCBI Taxonomy" id="990121"/>
    <lineage>
        <taxon>Eukaryota</taxon>
        <taxon>Metazoa</taxon>
        <taxon>Ecdysozoa</taxon>
        <taxon>Nematoda</taxon>
        <taxon>Enoplea</taxon>
        <taxon>Dorylaimia</taxon>
        <taxon>Trichinellida</taxon>
        <taxon>Trichinellidae</taxon>
        <taxon>Trichinella</taxon>
    </lineage>
</organism>
<reference evidence="2 3" key="1">
    <citation type="submission" date="2015-01" db="EMBL/GenBank/DDBJ databases">
        <title>Evolution of Trichinella species and genotypes.</title>
        <authorList>
            <person name="Korhonen P.K."/>
            <person name="Edoardo P."/>
            <person name="Giuseppe L.R."/>
            <person name="Gasser R.B."/>
        </authorList>
    </citation>
    <scope>NUCLEOTIDE SEQUENCE [LARGE SCALE GENOMIC DNA]</scope>
    <source>
        <strain evidence="2">ISS2496</strain>
    </source>
</reference>
<proteinExistence type="predicted"/>
<dbReference type="Proteomes" id="UP000054783">
    <property type="component" value="Unassembled WGS sequence"/>
</dbReference>
<accession>A0A0V0Z6C9</accession>
<gene>
    <name evidence="2" type="ORF">T12_1670</name>
</gene>
<feature type="compositionally biased region" description="Acidic residues" evidence="1">
    <location>
        <begin position="56"/>
        <end position="68"/>
    </location>
</feature>
<comment type="caution">
    <text evidence="2">The sequence shown here is derived from an EMBL/GenBank/DDBJ whole genome shotgun (WGS) entry which is preliminary data.</text>
</comment>
<dbReference type="EMBL" id="JYDQ01000425">
    <property type="protein sequence ID" value="KRY07642.1"/>
    <property type="molecule type" value="Genomic_DNA"/>
</dbReference>
<name>A0A0V0Z6C9_9BILA</name>
<sequence length="159" mass="18831">MSKVKSLSLPKKLDPSKRRLIRLLDELDQVLEERAALREIQEHLRTSEEHYRQVEESQEEFETTLNDDDENSAMDEWAKIRQTFRQSIAKSQTLIDELRDFKLNNTVGDDYYANWQWTARSSDRLTAKPKSRGLCKENNHKLILKLYCDSGRDRLDTNE</sequence>
<keyword evidence="3" id="KW-1185">Reference proteome</keyword>
<dbReference type="AlphaFoldDB" id="A0A0V0Z6C9"/>